<keyword evidence="5" id="KW-0029">Amino-acid transport</keyword>
<dbReference type="PROSITE" id="PS00211">
    <property type="entry name" value="ABC_TRANSPORTER_1"/>
    <property type="match status" value="1"/>
</dbReference>
<dbReference type="SUPFAM" id="SSF52540">
    <property type="entry name" value="P-loop containing nucleoside triphosphate hydrolases"/>
    <property type="match status" value="1"/>
</dbReference>
<dbReference type="Gene3D" id="3.40.50.300">
    <property type="entry name" value="P-loop containing nucleotide triphosphate hydrolases"/>
    <property type="match status" value="1"/>
</dbReference>
<gene>
    <name evidence="8" type="ORF">HNQ04_001789</name>
</gene>
<dbReference type="Pfam" id="PF00005">
    <property type="entry name" value="ABC_tran"/>
    <property type="match status" value="1"/>
</dbReference>
<evidence type="ECO:0000256" key="2">
    <source>
        <dbReference type="ARBA" id="ARBA00022448"/>
    </source>
</evidence>
<name>A0ABR6NRP6_9DEIO</name>
<dbReference type="InterPro" id="IPR003439">
    <property type="entry name" value="ABC_transporter-like_ATP-bd"/>
</dbReference>
<organism evidence="8 9">
    <name type="scientific">Deinococcus radiopugnans ATCC 19172</name>
    <dbReference type="NCBI Taxonomy" id="585398"/>
    <lineage>
        <taxon>Bacteria</taxon>
        <taxon>Thermotogati</taxon>
        <taxon>Deinococcota</taxon>
        <taxon>Deinococci</taxon>
        <taxon>Deinococcales</taxon>
        <taxon>Deinococcaceae</taxon>
        <taxon>Deinococcus</taxon>
    </lineage>
</organism>
<dbReference type="CDD" id="cd03224">
    <property type="entry name" value="ABC_TM1139_LivF_branched"/>
    <property type="match status" value="1"/>
</dbReference>
<keyword evidence="2" id="KW-0813">Transport</keyword>
<reference evidence="8 9" key="1">
    <citation type="submission" date="2020-08" db="EMBL/GenBank/DDBJ databases">
        <title>Genomic Encyclopedia of Type Strains, Phase IV (KMG-IV): sequencing the most valuable type-strain genomes for metagenomic binning, comparative biology and taxonomic classification.</title>
        <authorList>
            <person name="Goeker M."/>
        </authorList>
    </citation>
    <scope>NUCLEOTIDE SEQUENCE [LARGE SCALE GENOMIC DNA]</scope>
    <source>
        <strain evidence="8 9">DSM 12027</strain>
    </source>
</reference>
<evidence type="ECO:0000313" key="8">
    <source>
        <dbReference type="EMBL" id="MBB6016538.1"/>
    </source>
</evidence>
<feature type="region of interest" description="Disordered" evidence="6">
    <location>
        <begin position="1"/>
        <end position="26"/>
    </location>
</feature>
<accession>A0ABR6NRP6</accession>
<evidence type="ECO:0000256" key="5">
    <source>
        <dbReference type="ARBA" id="ARBA00022970"/>
    </source>
</evidence>
<keyword evidence="4 8" id="KW-0067">ATP-binding</keyword>
<dbReference type="EMBL" id="JACHEW010000007">
    <property type="protein sequence ID" value="MBB6016538.1"/>
    <property type="molecule type" value="Genomic_DNA"/>
</dbReference>
<evidence type="ECO:0000256" key="1">
    <source>
        <dbReference type="ARBA" id="ARBA00005417"/>
    </source>
</evidence>
<dbReference type="RefSeq" id="WP_249039065.1">
    <property type="nucleotide sequence ID" value="NZ_JACHEW010000007.1"/>
</dbReference>
<dbReference type="InterPro" id="IPR027417">
    <property type="entry name" value="P-loop_NTPase"/>
</dbReference>
<dbReference type="PANTHER" id="PTHR43820">
    <property type="entry name" value="HIGH-AFFINITY BRANCHED-CHAIN AMINO ACID TRANSPORT ATP-BINDING PROTEIN LIVF"/>
    <property type="match status" value="1"/>
</dbReference>
<evidence type="ECO:0000256" key="4">
    <source>
        <dbReference type="ARBA" id="ARBA00022840"/>
    </source>
</evidence>
<dbReference type="PANTHER" id="PTHR43820:SF4">
    <property type="entry name" value="HIGH-AFFINITY BRANCHED-CHAIN AMINO ACID TRANSPORT ATP-BINDING PROTEIN LIVF"/>
    <property type="match status" value="1"/>
</dbReference>
<dbReference type="InterPro" id="IPR052156">
    <property type="entry name" value="BCAA_Transport_ATP-bd_LivF"/>
</dbReference>
<dbReference type="InterPro" id="IPR003593">
    <property type="entry name" value="AAA+_ATPase"/>
</dbReference>
<keyword evidence="9" id="KW-1185">Reference proteome</keyword>
<dbReference type="InterPro" id="IPR017871">
    <property type="entry name" value="ABC_transporter-like_CS"/>
</dbReference>
<keyword evidence="3" id="KW-0547">Nucleotide-binding</keyword>
<dbReference type="PROSITE" id="PS50893">
    <property type="entry name" value="ABC_TRANSPORTER_2"/>
    <property type="match status" value="1"/>
</dbReference>
<dbReference type="SMART" id="SM00382">
    <property type="entry name" value="AAA"/>
    <property type="match status" value="1"/>
</dbReference>
<dbReference type="Proteomes" id="UP000629870">
    <property type="component" value="Unassembled WGS sequence"/>
</dbReference>
<protein>
    <submittedName>
        <fullName evidence="8">Branched-chain amino acid transport system ATP-binding protein</fullName>
    </submittedName>
</protein>
<sequence>MNDVDGSRWMVDGNRGGPLPSINHPPSTIHPHERVLEADTLEVAYGQVQVVFGVSLHVDKGELVGLVGGNGSGKSTILRVLSGMLRARAGTATYRGQNLNAVPPHRITDMGVAHVPMGRQLFGQMTVEENLIMGAYLPRTKKNRAENLQKVYDFFPRLTEKRRSPAAALSGGEQQMVAIGRALMSEPEVLLMDEPSLGLAPLVVSEVMRVIGSLRELGLTVLLVEQNVRQVLKVTDRTYVLELGRLVKEGPSKDLMGDPEIIKAYLGV</sequence>
<comment type="similarity">
    <text evidence="1">Belongs to the ABC transporter superfamily.</text>
</comment>
<feature type="domain" description="ABC transporter" evidence="7">
    <location>
        <begin position="36"/>
        <end position="268"/>
    </location>
</feature>
<evidence type="ECO:0000259" key="7">
    <source>
        <dbReference type="PROSITE" id="PS50893"/>
    </source>
</evidence>
<dbReference type="GO" id="GO:0005524">
    <property type="term" value="F:ATP binding"/>
    <property type="evidence" value="ECO:0007669"/>
    <property type="project" value="UniProtKB-KW"/>
</dbReference>
<evidence type="ECO:0000256" key="3">
    <source>
        <dbReference type="ARBA" id="ARBA00022741"/>
    </source>
</evidence>
<evidence type="ECO:0000313" key="9">
    <source>
        <dbReference type="Proteomes" id="UP000629870"/>
    </source>
</evidence>
<evidence type="ECO:0000256" key="6">
    <source>
        <dbReference type="SAM" id="MobiDB-lite"/>
    </source>
</evidence>
<comment type="caution">
    <text evidence="8">The sequence shown here is derived from an EMBL/GenBank/DDBJ whole genome shotgun (WGS) entry which is preliminary data.</text>
</comment>
<proteinExistence type="inferred from homology"/>